<evidence type="ECO:0000313" key="3">
    <source>
        <dbReference type="Proteomes" id="UP000678499"/>
    </source>
</evidence>
<gene>
    <name evidence="2" type="ORF">NMOB1V02_LOCUS6404</name>
</gene>
<dbReference type="AlphaFoldDB" id="A0A7R9BR96"/>
<evidence type="ECO:0000313" key="2">
    <source>
        <dbReference type="EMBL" id="CAD7278707.1"/>
    </source>
</evidence>
<keyword evidence="3" id="KW-1185">Reference proteome</keyword>
<dbReference type="SMART" id="SM00552">
    <property type="entry name" value="ADEAMc"/>
    <property type="match status" value="1"/>
</dbReference>
<dbReference type="GO" id="GO:0003725">
    <property type="term" value="F:double-stranded RNA binding"/>
    <property type="evidence" value="ECO:0007669"/>
    <property type="project" value="TreeGrafter"/>
</dbReference>
<dbReference type="EMBL" id="CAJPEX010001324">
    <property type="protein sequence ID" value="CAG0918859.1"/>
    <property type="molecule type" value="Genomic_DNA"/>
</dbReference>
<dbReference type="GO" id="GO:0005737">
    <property type="term" value="C:cytoplasm"/>
    <property type="evidence" value="ECO:0007669"/>
    <property type="project" value="TreeGrafter"/>
</dbReference>
<dbReference type="PANTHER" id="PTHR10910:SF62">
    <property type="entry name" value="AT07585P-RELATED"/>
    <property type="match status" value="1"/>
</dbReference>
<sequence length="287" mass="31089">MLIRSVESAAEEVLDSGNGEDSVNKKAAKAAASRVASCAFHPEIRISPTTGDCFLTNPRNMDSTIDFSSDDIDMLTFTENFSDTRMCVRDKFVELTTGNEIASKKKILAGFVMTENLNPATARVIAVATGTKCISGGELSIDGNSVQDCHAKIIAKRGVRLFFIEQMKASLDLRESIFTHLPDGRFQLHPGIHFHLFVSSATCGDARIYCLQETVGNFCPASKVRNAGVLRTKIESGEGTIPVQGNSQQTFDAIVGSSVADVVFGQSLPMERNRLEGFHFAGESVQI</sequence>
<reference evidence="2" key="1">
    <citation type="submission" date="2020-11" db="EMBL/GenBank/DDBJ databases">
        <authorList>
            <person name="Tran Van P."/>
        </authorList>
    </citation>
    <scope>NUCLEOTIDE SEQUENCE</scope>
</reference>
<dbReference type="Pfam" id="PF02137">
    <property type="entry name" value="A_deamin"/>
    <property type="match status" value="1"/>
</dbReference>
<dbReference type="GO" id="GO:0006382">
    <property type="term" value="P:adenosine to inosine editing"/>
    <property type="evidence" value="ECO:0007669"/>
    <property type="project" value="TreeGrafter"/>
</dbReference>
<accession>A0A7R9BR96</accession>
<dbReference type="Proteomes" id="UP000678499">
    <property type="component" value="Unassembled WGS sequence"/>
</dbReference>
<name>A0A7R9BR96_9CRUS</name>
<dbReference type="PROSITE" id="PS50141">
    <property type="entry name" value="A_DEAMIN_EDITASE"/>
    <property type="match status" value="1"/>
</dbReference>
<organism evidence="2">
    <name type="scientific">Notodromas monacha</name>
    <dbReference type="NCBI Taxonomy" id="399045"/>
    <lineage>
        <taxon>Eukaryota</taxon>
        <taxon>Metazoa</taxon>
        <taxon>Ecdysozoa</taxon>
        <taxon>Arthropoda</taxon>
        <taxon>Crustacea</taxon>
        <taxon>Oligostraca</taxon>
        <taxon>Ostracoda</taxon>
        <taxon>Podocopa</taxon>
        <taxon>Podocopida</taxon>
        <taxon>Cypridocopina</taxon>
        <taxon>Cypridoidea</taxon>
        <taxon>Cyprididae</taxon>
        <taxon>Notodromas</taxon>
    </lineage>
</organism>
<dbReference type="PANTHER" id="PTHR10910">
    <property type="entry name" value="EUKARYOTE SPECIFIC DSRNA BINDING PROTEIN"/>
    <property type="match status" value="1"/>
</dbReference>
<dbReference type="GO" id="GO:0006396">
    <property type="term" value="P:RNA processing"/>
    <property type="evidence" value="ECO:0007669"/>
    <property type="project" value="InterPro"/>
</dbReference>
<dbReference type="EMBL" id="OA883361">
    <property type="protein sequence ID" value="CAD7278707.1"/>
    <property type="molecule type" value="Genomic_DNA"/>
</dbReference>
<dbReference type="OrthoDB" id="6359451at2759"/>
<dbReference type="GO" id="GO:0008251">
    <property type="term" value="F:tRNA-specific adenosine deaminase activity"/>
    <property type="evidence" value="ECO:0007669"/>
    <property type="project" value="TreeGrafter"/>
</dbReference>
<protein>
    <recommendedName>
        <fullName evidence="1">A to I editase domain-containing protein</fullName>
    </recommendedName>
</protein>
<dbReference type="GO" id="GO:0005730">
    <property type="term" value="C:nucleolus"/>
    <property type="evidence" value="ECO:0007669"/>
    <property type="project" value="TreeGrafter"/>
</dbReference>
<proteinExistence type="predicted"/>
<dbReference type="InterPro" id="IPR002466">
    <property type="entry name" value="A_deamin"/>
</dbReference>
<feature type="domain" description="A to I editase" evidence="1">
    <location>
        <begin position="126"/>
        <end position="254"/>
    </location>
</feature>
<evidence type="ECO:0000259" key="1">
    <source>
        <dbReference type="PROSITE" id="PS50141"/>
    </source>
</evidence>
<dbReference type="GO" id="GO:0003726">
    <property type="term" value="F:double-stranded RNA adenosine deaminase activity"/>
    <property type="evidence" value="ECO:0007669"/>
    <property type="project" value="TreeGrafter"/>
</dbReference>